<comment type="catalytic activity">
    <reaction evidence="7">
        <text>a 2'-deoxyadenosine in DNA + S-adenosyl-L-methionine = an N(6)-methyl-2'-deoxyadenosine in DNA + S-adenosyl-L-homocysteine + H(+)</text>
        <dbReference type="Rhea" id="RHEA:15197"/>
        <dbReference type="Rhea" id="RHEA-COMP:12418"/>
        <dbReference type="Rhea" id="RHEA-COMP:12419"/>
        <dbReference type="ChEBI" id="CHEBI:15378"/>
        <dbReference type="ChEBI" id="CHEBI:57856"/>
        <dbReference type="ChEBI" id="CHEBI:59789"/>
        <dbReference type="ChEBI" id="CHEBI:90615"/>
        <dbReference type="ChEBI" id="CHEBI:90616"/>
        <dbReference type="EC" id="2.1.1.72"/>
    </reaction>
</comment>
<keyword evidence="13" id="KW-1185">Reference proteome</keyword>
<dbReference type="InterPro" id="IPR029063">
    <property type="entry name" value="SAM-dependent_MTases_sf"/>
</dbReference>
<dbReference type="RefSeq" id="WP_137344572.1">
    <property type="nucleotide sequence ID" value="NZ_SZVO01000036.1"/>
</dbReference>
<evidence type="ECO:0000256" key="6">
    <source>
        <dbReference type="ARBA" id="ARBA00023125"/>
    </source>
</evidence>
<evidence type="ECO:0000259" key="11">
    <source>
        <dbReference type="Pfam" id="PF25120"/>
    </source>
</evidence>
<dbReference type="GO" id="GO:0032259">
    <property type="term" value="P:methylation"/>
    <property type="evidence" value="ECO:0007669"/>
    <property type="project" value="UniProtKB-KW"/>
</dbReference>
<dbReference type="Pfam" id="PF12950">
    <property type="entry name" value="TaqI_C"/>
    <property type="match status" value="1"/>
</dbReference>
<dbReference type="EMBL" id="SZVO01000036">
    <property type="protein sequence ID" value="TKT84883.1"/>
    <property type="molecule type" value="Genomic_DNA"/>
</dbReference>
<keyword evidence="3 12" id="KW-0808">Transferase</keyword>
<evidence type="ECO:0000256" key="1">
    <source>
        <dbReference type="ARBA" id="ARBA00011900"/>
    </source>
</evidence>
<gene>
    <name evidence="12" type="ORF">FDK13_34530</name>
</gene>
<dbReference type="PANTHER" id="PTHR33841:SF1">
    <property type="entry name" value="DNA METHYLTRANSFERASE A"/>
    <property type="match status" value="1"/>
</dbReference>
<dbReference type="Pfam" id="PF23653">
    <property type="entry name" value="DUF7149"/>
    <property type="match status" value="1"/>
</dbReference>
<dbReference type="PROSITE" id="PS00092">
    <property type="entry name" value="N6_MTASE"/>
    <property type="match status" value="1"/>
</dbReference>
<keyword evidence="5" id="KW-0680">Restriction system</keyword>
<evidence type="ECO:0000259" key="8">
    <source>
        <dbReference type="Pfam" id="PF07669"/>
    </source>
</evidence>
<dbReference type="EC" id="2.1.1.72" evidence="1"/>
<feature type="domain" description="Type II methyltransferase M.TaqI-like" evidence="8">
    <location>
        <begin position="637"/>
        <end position="927"/>
    </location>
</feature>
<dbReference type="InterPro" id="IPR011639">
    <property type="entry name" value="MethylTrfase_TaqI-like_dom"/>
</dbReference>
<dbReference type="AlphaFoldDB" id="A0A4V6BH54"/>
<dbReference type="SUPFAM" id="SSF53335">
    <property type="entry name" value="S-adenosyl-L-methionine-dependent methyltransferases"/>
    <property type="match status" value="1"/>
</dbReference>
<comment type="caution">
    <text evidence="12">The sequence shown here is derived from an EMBL/GenBank/DDBJ whole genome shotgun (WGS) entry which is preliminary data.</text>
</comment>
<protein>
    <recommendedName>
        <fullName evidence="1">site-specific DNA-methyltransferase (adenine-specific)</fullName>
        <ecNumber evidence="1">2.1.1.72</ecNumber>
    </recommendedName>
</protein>
<dbReference type="InterPro" id="IPR055573">
    <property type="entry name" value="DUF7149"/>
</dbReference>
<dbReference type="InterPro" id="IPR002052">
    <property type="entry name" value="DNA_methylase_N6_adenine_CS"/>
</dbReference>
<evidence type="ECO:0000256" key="2">
    <source>
        <dbReference type="ARBA" id="ARBA00022603"/>
    </source>
</evidence>
<dbReference type="InterPro" id="IPR056716">
    <property type="entry name" value="DUF7814"/>
</dbReference>
<dbReference type="OrthoDB" id="32195at2"/>
<dbReference type="Proteomes" id="UP000304900">
    <property type="component" value="Unassembled WGS sequence"/>
</dbReference>
<evidence type="ECO:0000256" key="5">
    <source>
        <dbReference type="ARBA" id="ARBA00022747"/>
    </source>
</evidence>
<proteinExistence type="predicted"/>
<sequence>MRFISHTPKQTLNKAFLKQRPLRKDIDLFKTNLIRLLGKIDEIEREENQKNHIRDFLLDTFYRENHEVNTKDSKDLVIHLGKTNKDRVGVIIEAKRPSNKGEMFSVERVNTKALHELILYYFDERNKAGNNELKQLIITNVYEWFIIDANYFDKIIYRNTRIKRLYETYCRDKKDTRFFYEEVGKIIPTIDSEIAVTCFDIRKYNKFLFNEDKQDDRNLIALFKILSPYHLLKQPFANDSNSLDKAFYSELLHIIGLTEIKDGGKKMIRRPADGQRNGGSLLENTITQLDSLDKVNRLENPGQFGATTEDRLFNVGLELVITWVNRILFLKLLEAQLVSYHKGDEAYAFLNFRKIKNYDDLNSLFFSVLARRQDIRVEEVRKQFEKVPYLNSSLFEVTSLENQAIVISNLRDERTLPILSGTVLKQESGRKRTGLLNTIEYLFAFMEAYDFSSEGSEDIQEENKTLINASVLGLIFEKINGYKDGSFFTPGFITMYMCRETIRRTVIQKINERIIADGHPDMTPMESLDAVYNQIGEKISKNAVNEVINGIRICDPAVGSGHFLVSALNEIIAIKSYLKVLMDKDGLVLRGYHIEVENDELTVADEEGNAFVYKPHNKESQRIQETLFHEKQTIIENCLFGVDINPNSVKICRLRLWIELLKNAYYRADSQFKELETLPNIDINIKCGNSLISRFGLDADLKLALKKTKWSIDTYKLAVQTYRNAQSKDEKREMERLIDDIKGNFRSEIHNNDPKVRRLSRLSGELYNLLNQSQLFAPGRAEKKLKKQQQEKLEKEITLLSTGVEEIKSNKIYENAFEWRFEFPDVLNDAGDFMGFDVVIGNPPYIRQEEIRDQKPYLQANYETYAGTADLYVFFVEKGMKLLKQAGFFCYILPNKWMKGGYGKALRNYAGMQKTIQMVDFGDLPVFDEATTYPSVWLMQRKDSTENRFQAALVDTLIYPNGINSYLTDRWISVSGESLSVEGWNLVDSRLQNLLGKIKAGGKPLGEYLNGKIYRGILTGLNEAFVIDTVTKDRLINEDPKSVEIIKPFLAGRDIKRYQQPVNDKWLILIPLGFTKKIVGKLPEAEAFREMSSAFPAIFSFLQVHELKAKARGDKGDYWWELRPCDYYNEFEKPKILYQEIAAYSTFVYDRQGLYTNNKLFLIPTDDVSLLGFLNSKLVWFYLNNTANGLRGALALQSPYILGLPVAEALINNADICVIVNAILEARENKSLDSTTDLESKIDQLIYQLYDLTPEEIAMVEA</sequence>
<dbReference type="GO" id="GO:0003677">
    <property type="term" value="F:DNA binding"/>
    <property type="evidence" value="ECO:0007669"/>
    <property type="project" value="UniProtKB-KW"/>
</dbReference>
<dbReference type="Pfam" id="PF07669">
    <property type="entry name" value="Eco57I"/>
    <property type="match status" value="1"/>
</dbReference>
<dbReference type="PANTHER" id="PTHR33841">
    <property type="entry name" value="DNA METHYLTRANSFERASE YEEA-RELATED"/>
    <property type="match status" value="1"/>
</dbReference>
<feature type="domain" description="TaqI-like C-terminal specificity" evidence="9">
    <location>
        <begin position="1047"/>
        <end position="1194"/>
    </location>
</feature>
<evidence type="ECO:0000259" key="10">
    <source>
        <dbReference type="Pfam" id="PF23653"/>
    </source>
</evidence>
<evidence type="ECO:0000256" key="4">
    <source>
        <dbReference type="ARBA" id="ARBA00022691"/>
    </source>
</evidence>
<name>A0A4V6BH54_9BACT</name>
<dbReference type="InterPro" id="IPR050953">
    <property type="entry name" value="N4_N6_ade-DNA_methylase"/>
</dbReference>
<accession>A0A4V6BH54</accession>
<keyword evidence="4" id="KW-0949">S-adenosyl-L-methionine</keyword>
<keyword evidence="2 12" id="KW-0489">Methyltransferase</keyword>
<evidence type="ECO:0000313" key="13">
    <source>
        <dbReference type="Proteomes" id="UP000304900"/>
    </source>
</evidence>
<dbReference type="GO" id="GO:0009307">
    <property type="term" value="P:DNA restriction-modification system"/>
    <property type="evidence" value="ECO:0007669"/>
    <property type="project" value="UniProtKB-KW"/>
</dbReference>
<evidence type="ECO:0000259" key="9">
    <source>
        <dbReference type="Pfam" id="PF12950"/>
    </source>
</evidence>
<keyword evidence="6" id="KW-0238">DNA-binding</keyword>
<evidence type="ECO:0000256" key="7">
    <source>
        <dbReference type="ARBA" id="ARBA00047942"/>
    </source>
</evidence>
<dbReference type="PRINTS" id="PR00507">
    <property type="entry name" value="N12N6MTFRASE"/>
</dbReference>
<dbReference type="InterPro" id="IPR025931">
    <property type="entry name" value="TaqI_C"/>
</dbReference>
<reference evidence="12 13" key="1">
    <citation type="submission" date="2019-05" db="EMBL/GenBank/DDBJ databases">
        <title>Dyadobacter AR-3-8 sp. nov., isolated from arctic soil.</title>
        <authorList>
            <person name="Chaudhary D.K."/>
        </authorList>
    </citation>
    <scope>NUCLEOTIDE SEQUENCE [LARGE SCALE GENOMIC DNA]</scope>
    <source>
        <strain evidence="12 13">AR-3-8</strain>
    </source>
</reference>
<evidence type="ECO:0000313" key="12">
    <source>
        <dbReference type="EMBL" id="TKT84883.1"/>
    </source>
</evidence>
<feature type="domain" description="DUF7149" evidence="10">
    <location>
        <begin position="7"/>
        <end position="239"/>
    </location>
</feature>
<dbReference type="GO" id="GO:0009007">
    <property type="term" value="F:site-specific DNA-methyltransferase (adenine-specific) activity"/>
    <property type="evidence" value="ECO:0007669"/>
    <property type="project" value="UniProtKB-EC"/>
</dbReference>
<organism evidence="12 13">
    <name type="scientific">Dyadobacter frigoris</name>
    <dbReference type="NCBI Taxonomy" id="2576211"/>
    <lineage>
        <taxon>Bacteria</taxon>
        <taxon>Pseudomonadati</taxon>
        <taxon>Bacteroidota</taxon>
        <taxon>Cytophagia</taxon>
        <taxon>Cytophagales</taxon>
        <taxon>Spirosomataceae</taxon>
        <taxon>Dyadobacter</taxon>
    </lineage>
</organism>
<evidence type="ECO:0000256" key="3">
    <source>
        <dbReference type="ARBA" id="ARBA00022679"/>
    </source>
</evidence>
<dbReference type="Pfam" id="PF25120">
    <property type="entry name" value="DUF7814"/>
    <property type="match status" value="1"/>
</dbReference>
<feature type="domain" description="DUF7814" evidence="11">
    <location>
        <begin position="240"/>
        <end position="467"/>
    </location>
</feature>
<dbReference type="Gene3D" id="3.40.50.150">
    <property type="entry name" value="Vaccinia Virus protein VP39"/>
    <property type="match status" value="1"/>
</dbReference>